<dbReference type="NCBIfam" id="TIGR01511">
    <property type="entry name" value="ATPase-IB1_Cu"/>
    <property type="match status" value="1"/>
</dbReference>
<dbReference type="GO" id="GO:0055070">
    <property type="term" value="P:copper ion homeostasis"/>
    <property type="evidence" value="ECO:0007669"/>
    <property type="project" value="TreeGrafter"/>
</dbReference>
<dbReference type="InterPro" id="IPR017969">
    <property type="entry name" value="Heavy-metal-associated_CS"/>
</dbReference>
<dbReference type="GO" id="GO:0043682">
    <property type="term" value="F:P-type divalent copper transporter activity"/>
    <property type="evidence" value="ECO:0007669"/>
    <property type="project" value="TreeGrafter"/>
</dbReference>
<dbReference type="SUPFAM" id="SSF55008">
    <property type="entry name" value="HMA, heavy metal-associated domain"/>
    <property type="match status" value="2"/>
</dbReference>
<keyword evidence="5 15" id="KW-0812">Transmembrane</keyword>
<evidence type="ECO:0000256" key="14">
    <source>
        <dbReference type="ARBA" id="ARBA00049289"/>
    </source>
</evidence>
<dbReference type="AlphaFoldDB" id="A0A0K2SQK9"/>
<dbReference type="PRINTS" id="PR00120">
    <property type="entry name" value="HATPASE"/>
</dbReference>
<keyword evidence="8" id="KW-0187">Copper transport</keyword>
<dbReference type="InterPro" id="IPR044492">
    <property type="entry name" value="P_typ_ATPase_HD_dom"/>
</dbReference>
<dbReference type="InterPro" id="IPR027256">
    <property type="entry name" value="P-typ_ATPase_IB"/>
</dbReference>
<dbReference type="InterPro" id="IPR018303">
    <property type="entry name" value="ATPase_P-typ_P_site"/>
</dbReference>
<feature type="transmembrane region" description="Helical" evidence="15">
    <location>
        <begin position="340"/>
        <end position="361"/>
    </location>
</feature>
<dbReference type="Proteomes" id="UP000065807">
    <property type="component" value="Chromosome"/>
</dbReference>
<dbReference type="EMBL" id="AP014924">
    <property type="protein sequence ID" value="BAS29282.1"/>
    <property type="molecule type" value="Genomic_DNA"/>
</dbReference>
<dbReference type="PROSITE" id="PS01047">
    <property type="entry name" value="HMA_1"/>
    <property type="match status" value="1"/>
</dbReference>
<evidence type="ECO:0000259" key="17">
    <source>
        <dbReference type="PROSITE" id="PS50846"/>
    </source>
</evidence>
<dbReference type="InterPro" id="IPR036163">
    <property type="entry name" value="HMA_dom_sf"/>
</dbReference>
<dbReference type="Gene3D" id="3.30.70.100">
    <property type="match status" value="2"/>
</dbReference>
<feature type="transmembrane region" description="Helical" evidence="15">
    <location>
        <begin position="836"/>
        <end position="855"/>
    </location>
</feature>
<comment type="similarity">
    <text evidence="2 15">Belongs to the cation transport ATPase (P-type) (TC 3.A.3) family. Type IB subfamily.</text>
</comment>
<keyword evidence="8" id="KW-0813">Transport</keyword>
<dbReference type="InterPro" id="IPR001757">
    <property type="entry name" value="P_typ_ATPase"/>
</dbReference>
<evidence type="ECO:0000256" key="4">
    <source>
        <dbReference type="ARBA" id="ARBA00022475"/>
    </source>
</evidence>
<dbReference type="InterPro" id="IPR036412">
    <property type="entry name" value="HAD-like_sf"/>
</dbReference>
<proteinExistence type="inferred from homology"/>
<dbReference type="Pfam" id="PF00403">
    <property type="entry name" value="HMA"/>
    <property type="match status" value="2"/>
</dbReference>
<feature type="transmembrane region" description="Helical" evidence="15">
    <location>
        <begin position="519"/>
        <end position="542"/>
    </location>
</feature>
<dbReference type="RefSeq" id="WP_144440556.1">
    <property type="nucleotide sequence ID" value="NZ_AP014924.1"/>
</dbReference>
<evidence type="ECO:0000256" key="3">
    <source>
        <dbReference type="ARBA" id="ARBA00012517"/>
    </source>
</evidence>
<evidence type="ECO:0000313" key="18">
    <source>
        <dbReference type="EMBL" id="BAS29282.1"/>
    </source>
</evidence>
<dbReference type="CDD" id="cd00371">
    <property type="entry name" value="HMA"/>
    <property type="match status" value="2"/>
</dbReference>
<feature type="transmembrane region" description="Helical" evidence="15">
    <location>
        <begin position="861"/>
        <end position="882"/>
    </location>
</feature>
<evidence type="ECO:0000256" key="7">
    <source>
        <dbReference type="ARBA" id="ARBA00022741"/>
    </source>
</evidence>
<feature type="compositionally biased region" description="Acidic residues" evidence="16">
    <location>
        <begin position="215"/>
        <end position="224"/>
    </location>
</feature>
<dbReference type="Gene3D" id="3.40.50.1000">
    <property type="entry name" value="HAD superfamily/HAD-like"/>
    <property type="match status" value="1"/>
</dbReference>
<keyword evidence="11 15" id="KW-1133">Transmembrane helix</keyword>
<dbReference type="EC" id="7.2.2.8" evidence="3"/>
<dbReference type="PRINTS" id="PR00119">
    <property type="entry name" value="CATATPASE"/>
</dbReference>
<evidence type="ECO:0000256" key="13">
    <source>
        <dbReference type="ARBA" id="ARBA00023136"/>
    </source>
</evidence>
<dbReference type="PROSITE" id="PS00154">
    <property type="entry name" value="ATPASE_E1_E2"/>
    <property type="match status" value="1"/>
</dbReference>
<evidence type="ECO:0000256" key="11">
    <source>
        <dbReference type="ARBA" id="ARBA00022989"/>
    </source>
</evidence>
<dbReference type="CDD" id="cd02094">
    <property type="entry name" value="P-type_ATPase_Cu-like"/>
    <property type="match status" value="1"/>
</dbReference>
<dbReference type="InterPro" id="IPR023298">
    <property type="entry name" value="ATPase_P-typ_TM_dom_sf"/>
</dbReference>
<feature type="transmembrane region" description="Helical" evidence="15">
    <location>
        <begin position="240"/>
        <end position="259"/>
    </location>
</feature>
<dbReference type="KEGG" id="lpil:LIP_3470"/>
<keyword evidence="6 15" id="KW-0479">Metal-binding</keyword>
<dbReference type="Gene3D" id="3.40.1110.10">
    <property type="entry name" value="Calcium-transporting ATPase, cytoplasmic domain N"/>
    <property type="match status" value="1"/>
</dbReference>
<sequence length="899" mass="95384">MDHPSPEEPSTVEVAEATQGSREAAVAVADPPSRLRTQLVLPDLDCPHCAGRVAEAIRGVDGVLEAHVNPTTRRAHLLYDPARLSMERLVQAVRQTGYRIDGARLQVGLVGIHCASCVDRLEKALLKVPGIRSAEVSLGTQKVTLEYGLGRLDLQGVRQAIESVGYTPVLPGEPGPAPTPNRLQVHPQREGQGPNPAETTAAHPGHGTALRPTEPEVEAEELTPQEEAARREYRDTFNRAIFGIVVGVVVMIFSFRRLIPGLATIPEETARWIWMALGALSLFVMLWAGRVFFTGARAAFRHHSADMNTLIAVGTAAAWLYSTIALVWPGLFPEGTAEPFYDVVTVVIGLVLLGQALEIRARGRSSEAIRKLLNLQAKTARVIRDGNELDLPVEEVVVGDVIRVRPGEKVPVDGVIVDGESALDESMLTGEPIPAEKGPGDEVIGATLNTSGSFTFRATKVGKETALAQIVQMVEEAQGSKAPVQRLVDVVAGYFTPAVILVAILTFIVWFDFGPSPALTYALITAVTVLVIACPCALGLATPMSLMVGVGKAAERGVLIRNGEALEGAQTLEAIVLDKTGTITRGKPALTDVVALEGFSEKELLNLVAGVERGSEHPLAQAIVDGARERLGDDLPEAKQFQALSGRGVIGRVDDREVRLGNRSLMQEAGIDTAALASEAERLAGEGKTPMYAAVDGKPAGLIAVADTIKEDSVEAIRALRELGLEVIMLTGDNRRTAEAIARQVGIDRVLAEVLPDEKAHQVQKLQMEGKKVAMVGDGVNDAPALAQADVGIAIGTGTDVAIEAADVTLITGSLWGVVYAIEVSRATMRNIRQNLAGAFGYNTLGIPIAAGVLFPAFGVLLSPLIAGAAMAFSSVTVVTNANRLRGFRSRLVPERVGA</sequence>
<organism evidence="18 19">
    <name type="scientific">Limnochorda pilosa</name>
    <dbReference type="NCBI Taxonomy" id="1555112"/>
    <lineage>
        <taxon>Bacteria</taxon>
        <taxon>Bacillati</taxon>
        <taxon>Bacillota</taxon>
        <taxon>Limnochordia</taxon>
        <taxon>Limnochordales</taxon>
        <taxon>Limnochordaceae</taxon>
        <taxon>Limnochorda</taxon>
    </lineage>
</organism>
<dbReference type="NCBIfam" id="TIGR01494">
    <property type="entry name" value="ATPase_P-type"/>
    <property type="match status" value="1"/>
</dbReference>
<evidence type="ECO:0000256" key="6">
    <source>
        <dbReference type="ARBA" id="ARBA00022723"/>
    </source>
</evidence>
<keyword evidence="12" id="KW-0186">Copper</keyword>
<evidence type="ECO:0000256" key="2">
    <source>
        <dbReference type="ARBA" id="ARBA00006024"/>
    </source>
</evidence>
<dbReference type="InterPro" id="IPR023214">
    <property type="entry name" value="HAD_sf"/>
</dbReference>
<evidence type="ECO:0000256" key="1">
    <source>
        <dbReference type="ARBA" id="ARBA00004651"/>
    </source>
</evidence>
<dbReference type="SUPFAM" id="SSF81653">
    <property type="entry name" value="Calcium ATPase, transduction domain A"/>
    <property type="match status" value="1"/>
</dbReference>
<evidence type="ECO:0000256" key="8">
    <source>
        <dbReference type="ARBA" id="ARBA00022796"/>
    </source>
</evidence>
<dbReference type="GO" id="GO:0016887">
    <property type="term" value="F:ATP hydrolysis activity"/>
    <property type="evidence" value="ECO:0007669"/>
    <property type="project" value="InterPro"/>
</dbReference>
<feature type="region of interest" description="Disordered" evidence="16">
    <location>
        <begin position="167"/>
        <end position="229"/>
    </location>
</feature>
<evidence type="ECO:0000256" key="5">
    <source>
        <dbReference type="ARBA" id="ARBA00022692"/>
    </source>
</evidence>
<evidence type="ECO:0000256" key="15">
    <source>
        <dbReference type="RuleBase" id="RU362081"/>
    </source>
</evidence>
<evidence type="ECO:0000256" key="9">
    <source>
        <dbReference type="ARBA" id="ARBA00022840"/>
    </source>
</evidence>
<dbReference type="GO" id="GO:0005507">
    <property type="term" value="F:copper ion binding"/>
    <property type="evidence" value="ECO:0007669"/>
    <property type="project" value="TreeGrafter"/>
</dbReference>
<feature type="region of interest" description="Disordered" evidence="16">
    <location>
        <begin position="1"/>
        <end position="29"/>
    </location>
</feature>
<dbReference type="OrthoDB" id="9760364at2"/>
<keyword evidence="7 15" id="KW-0547">Nucleotide-binding</keyword>
<evidence type="ECO:0000256" key="10">
    <source>
        <dbReference type="ARBA" id="ARBA00022967"/>
    </source>
</evidence>
<name>A0A0K2SQK9_LIMPI</name>
<dbReference type="GO" id="GO:0005886">
    <property type="term" value="C:plasma membrane"/>
    <property type="evidence" value="ECO:0007669"/>
    <property type="project" value="UniProtKB-SubCell"/>
</dbReference>
<dbReference type="PANTHER" id="PTHR43520:SF8">
    <property type="entry name" value="P-TYPE CU(+) TRANSPORTER"/>
    <property type="match status" value="1"/>
</dbReference>
<feature type="domain" description="HMA" evidence="17">
    <location>
        <begin position="35"/>
        <end position="101"/>
    </location>
</feature>
<dbReference type="SUPFAM" id="SSF56784">
    <property type="entry name" value="HAD-like"/>
    <property type="match status" value="1"/>
</dbReference>
<dbReference type="FunFam" id="2.70.150.10:FF:000020">
    <property type="entry name" value="Copper-exporting P-type ATPase A"/>
    <property type="match status" value="1"/>
</dbReference>
<dbReference type="PANTHER" id="PTHR43520">
    <property type="entry name" value="ATP7, ISOFORM B"/>
    <property type="match status" value="1"/>
</dbReference>
<feature type="domain" description="HMA" evidence="17">
    <location>
        <begin position="103"/>
        <end position="169"/>
    </location>
</feature>
<dbReference type="FunFam" id="3.40.50.1000:FF:000333">
    <property type="entry name" value="Copper-transporting ATPase 2"/>
    <property type="match status" value="1"/>
</dbReference>
<dbReference type="SFLD" id="SFLDF00027">
    <property type="entry name" value="p-type_atpase"/>
    <property type="match status" value="1"/>
</dbReference>
<dbReference type="SUPFAM" id="SSF81665">
    <property type="entry name" value="Calcium ATPase, transmembrane domain M"/>
    <property type="match status" value="1"/>
</dbReference>
<comment type="catalytic activity">
    <reaction evidence="14">
        <text>Cu(+)(in) + ATP + H2O = Cu(+)(out) + ADP + phosphate + H(+)</text>
        <dbReference type="Rhea" id="RHEA:25792"/>
        <dbReference type="ChEBI" id="CHEBI:15377"/>
        <dbReference type="ChEBI" id="CHEBI:15378"/>
        <dbReference type="ChEBI" id="CHEBI:30616"/>
        <dbReference type="ChEBI" id="CHEBI:43474"/>
        <dbReference type="ChEBI" id="CHEBI:49552"/>
        <dbReference type="ChEBI" id="CHEBI:456216"/>
        <dbReference type="EC" id="7.2.2.8"/>
    </reaction>
</comment>
<keyword evidence="10" id="KW-1278">Translocase</keyword>
<dbReference type="SFLD" id="SFLDG00002">
    <property type="entry name" value="C1.7:_P-type_atpase_like"/>
    <property type="match status" value="1"/>
</dbReference>
<dbReference type="NCBIfam" id="TIGR01525">
    <property type="entry name" value="ATPase-IB_hvy"/>
    <property type="match status" value="1"/>
</dbReference>
<dbReference type="Pfam" id="PF00122">
    <property type="entry name" value="E1-E2_ATPase"/>
    <property type="match status" value="1"/>
</dbReference>
<gene>
    <name evidence="18" type="ORF">LIP_3470</name>
</gene>
<dbReference type="InterPro" id="IPR006121">
    <property type="entry name" value="HMA_dom"/>
</dbReference>
<feature type="transmembrane region" description="Helical" evidence="15">
    <location>
        <begin position="491"/>
        <end position="513"/>
    </location>
</feature>
<reference evidence="19" key="2">
    <citation type="journal article" date="2016" name="Int. J. Syst. Evol. Microbiol.">
        <title>Complete genome sequence and cell structure of Limnochorda pilosa, a Gram-negative spore-former within the phylum Firmicutes.</title>
        <authorList>
            <person name="Watanabe M."/>
            <person name="Kojima H."/>
            <person name="Fukui M."/>
        </authorList>
    </citation>
    <scope>NUCLEOTIDE SEQUENCE [LARGE SCALE GENOMIC DNA]</scope>
    <source>
        <strain evidence="19">HC45</strain>
    </source>
</reference>
<evidence type="ECO:0000256" key="16">
    <source>
        <dbReference type="SAM" id="MobiDB-lite"/>
    </source>
</evidence>
<accession>A0A0K2SQK9</accession>
<keyword evidence="4 15" id="KW-1003">Cell membrane</keyword>
<dbReference type="PROSITE" id="PS50846">
    <property type="entry name" value="HMA_2"/>
    <property type="match status" value="2"/>
</dbReference>
<dbReference type="PATRIC" id="fig|1555112.3.peg.3505"/>
<keyword evidence="9 15" id="KW-0067">ATP-binding</keyword>
<keyword evidence="8" id="KW-0406">Ion transport</keyword>
<keyword evidence="19" id="KW-1185">Reference proteome</keyword>
<reference evidence="19" key="1">
    <citation type="submission" date="2015-07" db="EMBL/GenBank/DDBJ databases">
        <title>Complete genome sequence and phylogenetic analysis of Limnochorda pilosa.</title>
        <authorList>
            <person name="Watanabe M."/>
            <person name="Kojima H."/>
            <person name="Fukui M."/>
        </authorList>
    </citation>
    <scope>NUCLEOTIDE SEQUENCE [LARGE SCALE GENOMIC DNA]</scope>
    <source>
        <strain evidence="19">HC45</strain>
    </source>
</reference>
<dbReference type="SFLD" id="SFLDS00003">
    <property type="entry name" value="Haloacid_Dehalogenase"/>
    <property type="match status" value="1"/>
</dbReference>
<evidence type="ECO:0000313" key="19">
    <source>
        <dbReference type="Proteomes" id="UP000065807"/>
    </source>
</evidence>
<evidence type="ECO:0000256" key="12">
    <source>
        <dbReference type="ARBA" id="ARBA00023008"/>
    </source>
</evidence>
<dbReference type="InterPro" id="IPR059000">
    <property type="entry name" value="ATPase_P-type_domA"/>
</dbReference>
<dbReference type="Pfam" id="PF00702">
    <property type="entry name" value="Hydrolase"/>
    <property type="match status" value="1"/>
</dbReference>
<dbReference type="STRING" id="1555112.LIP_3470"/>
<feature type="transmembrane region" description="Helical" evidence="15">
    <location>
        <begin position="271"/>
        <end position="293"/>
    </location>
</feature>
<dbReference type="Gene3D" id="2.70.150.10">
    <property type="entry name" value="Calcium-transporting ATPase, cytoplasmic transduction domain A"/>
    <property type="match status" value="1"/>
</dbReference>
<feature type="transmembrane region" description="Helical" evidence="15">
    <location>
        <begin position="305"/>
        <end position="328"/>
    </location>
</feature>
<protein>
    <recommendedName>
        <fullName evidence="3">P-type Cu(+) transporter</fullName>
        <ecNumber evidence="3">7.2.2.8</ecNumber>
    </recommendedName>
</protein>
<dbReference type="GO" id="GO:0140581">
    <property type="term" value="F:P-type monovalent copper transporter activity"/>
    <property type="evidence" value="ECO:0007669"/>
    <property type="project" value="UniProtKB-EC"/>
</dbReference>
<dbReference type="GO" id="GO:0005524">
    <property type="term" value="F:ATP binding"/>
    <property type="evidence" value="ECO:0007669"/>
    <property type="project" value="UniProtKB-UniRule"/>
</dbReference>
<keyword evidence="13 15" id="KW-0472">Membrane</keyword>
<dbReference type="InterPro" id="IPR023299">
    <property type="entry name" value="ATPase_P-typ_cyto_dom_N"/>
</dbReference>
<dbReference type="InterPro" id="IPR008250">
    <property type="entry name" value="ATPase_P-typ_transduc_dom_A_sf"/>
</dbReference>
<comment type="subcellular location">
    <subcellularLocation>
        <location evidence="1">Cell membrane</location>
        <topology evidence="1">Multi-pass membrane protein</topology>
    </subcellularLocation>
</comment>